<evidence type="ECO:0008006" key="3">
    <source>
        <dbReference type="Google" id="ProtNLM"/>
    </source>
</evidence>
<gene>
    <name evidence="1" type="ORF">H8S64_15260</name>
</gene>
<dbReference type="PROSITE" id="PS51257">
    <property type="entry name" value="PROKAR_LIPOPROTEIN"/>
    <property type="match status" value="1"/>
</dbReference>
<comment type="caution">
    <text evidence="1">The sequence shown here is derived from an EMBL/GenBank/DDBJ whole genome shotgun (WGS) entry which is preliminary data.</text>
</comment>
<name>A0ABR7D3H7_9BACT</name>
<evidence type="ECO:0000313" key="1">
    <source>
        <dbReference type="EMBL" id="MBC5622454.1"/>
    </source>
</evidence>
<dbReference type="RefSeq" id="WP_186977173.1">
    <property type="nucleotide sequence ID" value="NZ_JACOOH010000007.1"/>
</dbReference>
<proteinExistence type="predicted"/>
<sequence>MRKISILIALIIGVIYGCQNSDLELASAENLTGDEQFIPLRETFDFTYKGITYSSPYHMENDTLMILEDEQVASIYEQLQELPELATYVTPEGDIEYFDTYNELQKEKPARIKNKALNFTPISTLTIYEHSHYNLDKAGIQVDYRFYSELLMPQIEQLDEKISSARVHSDGLGFPCCSRVTFFRNMHFQAQSITFDFHDGIYDAEFTKGLAVYYNLKVNNFKNYKVKSGINWNDRISSFKILM</sequence>
<dbReference type="Gene3D" id="2.60.20.10">
    <property type="entry name" value="Crystallins"/>
    <property type="match status" value="1"/>
</dbReference>
<accession>A0ABR7D3H7</accession>
<reference evidence="1 2" key="1">
    <citation type="submission" date="2020-08" db="EMBL/GenBank/DDBJ databases">
        <title>Genome public.</title>
        <authorList>
            <person name="Liu C."/>
            <person name="Sun Q."/>
        </authorList>
    </citation>
    <scope>NUCLEOTIDE SEQUENCE [LARGE SCALE GENOMIC DNA]</scope>
    <source>
        <strain evidence="1 2">NSJ-56</strain>
    </source>
</reference>
<keyword evidence="2" id="KW-1185">Reference proteome</keyword>
<protein>
    <recommendedName>
        <fullName evidence="3">DUF4840 domain-containing protein</fullName>
    </recommendedName>
</protein>
<dbReference type="Proteomes" id="UP000646484">
    <property type="component" value="Unassembled WGS sequence"/>
</dbReference>
<dbReference type="EMBL" id="JACOOH010000007">
    <property type="protein sequence ID" value="MBC5622454.1"/>
    <property type="molecule type" value="Genomic_DNA"/>
</dbReference>
<evidence type="ECO:0000313" key="2">
    <source>
        <dbReference type="Proteomes" id="UP000646484"/>
    </source>
</evidence>
<organism evidence="1 2">
    <name type="scientific">Butyricimonas hominis</name>
    <dbReference type="NCBI Taxonomy" id="2763032"/>
    <lineage>
        <taxon>Bacteria</taxon>
        <taxon>Pseudomonadati</taxon>
        <taxon>Bacteroidota</taxon>
        <taxon>Bacteroidia</taxon>
        <taxon>Bacteroidales</taxon>
        <taxon>Odoribacteraceae</taxon>
        <taxon>Butyricimonas</taxon>
    </lineage>
</organism>